<accession>A0A383E420</accession>
<dbReference type="AlphaFoldDB" id="A0A383E420"/>
<name>A0A383E420_9ZZZZ</name>
<protein>
    <submittedName>
        <fullName evidence="2">Uncharacterized protein</fullName>
    </submittedName>
</protein>
<evidence type="ECO:0000256" key="1">
    <source>
        <dbReference type="SAM" id="MobiDB-lite"/>
    </source>
</evidence>
<dbReference type="EMBL" id="UINC01222693">
    <property type="protein sequence ID" value="SVE51587.1"/>
    <property type="molecule type" value="Genomic_DNA"/>
</dbReference>
<sequence>AQGDDKPVEAVKAEEKPAEKTAPKAKEKIKK</sequence>
<feature type="non-terminal residue" evidence="2">
    <location>
        <position position="1"/>
    </location>
</feature>
<reference evidence="2" key="1">
    <citation type="submission" date="2018-05" db="EMBL/GenBank/DDBJ databases">
        <authorList>
            <person name="Lanie J.A."/>
            <person name="Ng W.-L."/>
            <person name="Kazmierczak K.M."/>
            <person name="Andrzejewski T.M."/>
            <person name="Davidsen T.M."/>
            <person name="Wayne K.J."/>
            <person name="Tettelin H."/>
            <person name="Glass J.I."/>
            <person name="Rusch D."/>
            <person name="Podicherti R."/>
            <person name="Tsui H.-C.T."/>
            <person name="Winkler M.E."/>
        </authorList>
    </citation>
    <scope>NUCLEOTIDE SEQUENCE</scope>
</reference>
<feature type="region of interest" description="Disordered" evidence="1">
    <location>
        <begin position="1"/>
        <end position="31"/>
    </location>
</feature>
<organism evidence="2">
    <name type="scientific">marine metagenome</name>
    <dbReference type="NCBI Taxonomy" id="408172"/>
    <lineage>
        <taxon>unclassified sequences</taxon>
        <taxon>metagenomes</taxon>
        <taxon>ecological metagenomes</taxon>
    </lineage>
</organism>
<gene>
    <name evidence="2" type="ORF">METZ01_LOCUS504441</name>
</gene>
<proteinExistence type="predicted"/>
<evidence type="ECO:0000313" key="2">
    <source>
        <dbReference type="EMBL" id="SVE51587.1"/>
    </source>
</evidence>